<gene>
    <name evidence="1" type="ORF">N7G274_010518</name>
</gene>
<protein>
    <submittedName>
        <fullName evidence="1">Uncharacterized protein</fullName>
    </submittedName>
</protein>
<dbReference type="Proteomes" id="UP001590950">
    <property type="component" value="Unassembled WGS sequence"/>
</dbReference>
<reference evidence="1 2" key="1">
    <citation type="submission" date="2024-09" db="EMBL/GenBank/DDBJ databases">
        <title>Rethinking Asexuality: The Enigmatic Case of Functional Sexual Genes in Lepraria (Stereocaulaceae).</title>
        <authorList>
            <person name="Doellman M."/>
            <person name="Sun Y."/>
            <person name="Barcenas-Pena A."/>
            <person name="Lumbsch H.T."/>
            <person name="Grewe F."/>
        </authorList>
    </citation>
    <scope>NUCLEOTIDE SEQUENCE [LARGE SCALE GENOMIC DNA]</scope>
    <source>
        <strain evidence="1 2">Mercado 3170</strain>
    </source>
</reference>
<name>A0ABR3ZVG0_9LECA</name>
<sequence>MNDPGPDCLRQLQDVAVPHAGHERSHSQCMGLKALQAKISASSLVVDCGPLADVAPLDVSNHTLYRNSMQHNTYTASPVSRMVPYSIVFSMECVPWKRSICRNQDTCR</sequence>
<accession>A0ABR3ZVG0</accession>
<evidence type="ECO:0000313" key="2">
    <source>
        <dbReference type="Proteomes" id="UP001590950"/>
    </source>
</evidence>
<proteinExistence type="predicted"/>
<evidence type="ECO:0000313" key="1">
    <source>
        <dbReference type="EMBL" id="KAL2036723.1"/>
    </source>
</evidence>
<dbReference type="EMBL" id="JBEFKJ010000052">
    <property type="protein sequence ID" value="KAL2036723.1"/>
    <property type="molecule type" value="Genomic_DNA"/>
</dbReference>
<comment type="caution">
    <text evidence="1">The sequence shown here is derived from an EMBL/GenBank/DDBJ whole genome shotgun (WGS) entry which is preliminary data.</text>
</comment>
<organism evidence="1 2">
    <name type="scientific">Stereocaulon virgatum</name>
    <dbReference type="NCBI Taxonomy" id="373712"/>
    <lineage>
        <taxon>Eukaryota</taxon>
        <taxon>Fungi</taxon>
        <taxon>Dikarya</taxon>
        <taxon>Ascomycota</taxon>
        <taxon>Pezizomycotina</taxon>
        <taxon>Lecanoromycetes</taxon>
        <taxon>OSLEUM clade</taxon>
        <taxon>Lecanoromycetidae</taxon>
        <taxon>Lecanorales</taxon>
        <taxon>Lecanorineae</taxon>
        <taxon>Stereocaulaceae</taxon>
        <taxon>Stereocaulon</taxon>
    </lineage>
</organism>
<keyword evidence="2" id="KW-1185">Reference proteome</keyword>